<gene>
    <name evidence="2" type="ORF">H7F49_02065</name>
</gene>
<keyword evidence="3" id="KW-1185">Reference proteome</keyword>
<dbReference type="SUPFAM" id="SSF46785">
    <property type="entry name" value="Winged helix' DNA-binding domain"/>
    <property type="match status" value="1"/>
</dbReference>
<evidence type="ECO:0000313" key="3">
    <source>
        <dbReference type="Proteomes" id="UP000520156"/>
    </source>
</evidence>
<dbReference type="Proteomes" id="UP000520156">
    <property type="component" value="Unassembled WGS sequence"/>
</dbReference>
<dbReference type="AlphaFoldDB" id="A0A7X1F4Y8"/>
<dbReference type="RefSeq" id="WP_185681877.1">
    <property type="nucleotide sequence ID" value="NZ_JACLAU010000001.1"/>
</dbReference>
<dbReference type="InterPro" id="IPR036388">
    <property type="entry name" value="WH-like_DNA-bd_sf"/>
</dbReference>
<accession>A0A7X1F4Y8</accession>
<protein>
    <recommendedName>
        <fullName evidence="1">HTH marR-type domain-containing protein</fullName>
    </recommendedName>
</protein>
<dbReference type="Pfam" id="PF12802">
    <property type="entry name" value="MarR_2"/>
    <property type="match status" value="1"/>
</dbReference>
<name>A0A7X1F4Y8_9SPHN</name>
<organism evidence="2 3">
    <name type="scientific">Novosphingobium aerophilum</name>
    <dbReference type="NCBI Taxonomy" id="2839843"/>
    <lineage>
        <taxon>Bacteria</taxon>
        <taxon>Pseudomonadati</taxon>
        <taxon>Pseudomonadota</taxon>
        <taxon>Alphaproteobacteria</taxon>
        <taxon>Sphingomonadales</taxon>
        <taxon>Sphingomonadaceae</taxon>
        <taxon>Novosphingobium</taxon>
    </lineage>
</organism>
<reference evidence="2 3" key="1">
    <citation type="submission" date="2020-08" db="EMBL/GenBank/DDBJ databases">
        <title>The genome sequence of Novosphingobium flavum 4Y4.</title>
        <authorList>
            <person name="Liu Y."/>
        </authorList>
    </citation>
    <scope>NUCLEOTIDE SEQUENCE [LARGE SCALE GENOMIC DNA]</scope>
    <source>
        <strain evidence="2 3">4Y4</strain>
    </source>
</reference>
<dbReference type="InterPro" id="IPR036390">
    <property type="entry name" value="WH_DNA-bd_sf"/>
</dbReference>
<dbReference type="InterPro" id="IPR000835">
    <property type="entry name" value="HTH_MarR-typ"/>
</dbReference>
<proteinExistence type="predicted"/>
<dbReference type="GO" id="GO:0003700">
    <property type="term" value="F:DNA-binding transcription factor activity"/>
    <property type="evidence" value="ECO:0007669"/>
    <property type="project" value="InterPro"/>
</dbReference>
<sequence length="166" mass="18332">MTQDRRDALLQHLLSRTDSAPRDADRLDPALLSRILAGLVFAQRPINAAGRAITERFDLGPRGAFILSVIDRGVTYPKDLAELLRIGRSLVTAELARLTDAGLITARAGDDRRRSLLQLTPLGQQVTAQFRTSLSAMLESRLQAYSRDQIDLFAAMLLHIQGDPTE</sequence>
<evidence type="ECO:0000313" key="2">
    <source>
        <dbReference type="EMBL" id="MBC2650487.1"/>
    </source>
</evidence>
<dbReference type="EMBL" id="JACLAU010000001">
    <property type="protein sequence ID" value="MBC2650487.1"/>
    <property type="molecule type" value="Genomic_DNA"/>
</dbReference>
<comment type="caution">
    <text evidence="2">The sequence shown here is derived from an EMBL/GenBank/DDBJ whole genome shotgun (WGS) entry which is preliminary data.</text>
</comment>
<evidence type="ECO:0000259" key="1">
    <source>
        <dbReference type="SMART" id="SM00347"/>
    </source>
</evidence>
<dbReference type="Gene3D" id="1.10.10.10">
    <property type="entry name" value="Winged helix-like DNA-binding domain superfamily/Winged helix DNA-binding domain"/>
    <property type="match status" value="1"/>
</dbReference>
<feature type="domain" description="HTH marR-type" evidence="1">
    <location>
        <begin position="52"/>
        <end position="150"/>
    </location>
</feature>
<dbReference type="SMART" id="SM00347">
    <property type="entry name" value="HTH_MARR"/>
    <property type="match status" value="1"/>
</dbReference>